<keyword evidence="6" id="KW-1185">Reference proteome</keyword>
<dbReference type="Proteomes" id="UP001382904">
    <property type="component" value="Unassembled WGS sequence"/>
</dbReference>
<sequence length="283" mass="29568">MSHPLSKELHAHVHTTAAAVVPEPYPQSGQPGPYGQPGQPGPYGQPGQPGQPYAGGPQGWHAPQSQKTNALAIVAFVMSIVCALPLVPLILGIIALSQIRNRGEKGKGFAVAAIVIHGVTLALSAVLVVLGIAGALDDGPAPKRDTSGQVTDSGSSKVNDIRLGDCFNTDDNLAEYEDKDGGQASLSVRIVPCEQPHQGEAYSVFELEEGPYPGTEKVVSIVEEKCAGPALTTYVGKDAKLSDKLEVYYYYPQSSTWILGDREVTCFIGDASGSSTGSVRAGS</sequence>
<evidence type="ECO:0000313" key="6">
    <source>
        <dbReference type="Proteomes" id="UP001382904"/>
    </source>
</evidence>
<comment type="caution">
    <text evidence="5">The sequence shown here is derived from an EMBL/GenBank/DDBJ whole genome shotgun (WGS) entry which is preliminary data.</text>
</comment>
<feature type="compositionally biased region" description="Low complexity" evidence="1">
    <location>
        <begin position="22"/>
        <end position="37"/>
    </location>
</feature>
<keyword evidence="2" id="KW-0812">Transmembrane</keyword>
<evidence type="ECO:0000259" key="4">
    <source>
        <dbReference type="Pfam" id="PF13845"/>
    </source>
</evidence>
<dbReference type="Pfam" id="PF13845">
    <property type="entry name" value="Septum_form"/>
    <property type="match status" value="1"/>
</dbReference>
<evidence type="ECO:0000256" key="1">
    <source>
        <dbReference type="SAM" id="MobiDB-lite"/>
    </source>
</evidence>
<evidence type="ECO:0000259" key="3">
    <source>
        <dbReference type="Pfam" id="PF13828"/>
    </source>
</evidence>
<protein>
    <submittedName>
        <fullName evidence="5">DUF4190 domain-containing protein</fullName>
    </submittedName>
</protein>
<feature type="domain" description="Septum formation-related" evidence="4">
    <location>
        <begin position="147"/>
        <end position="266"/>
    </location>
</feature>
<name>A0ABU8U543_9ACTN</name>
<organism evidence="5 6">
    <name type="scientific">Streptomyces caledonius</name>
    <dbReference type="NCBI Taxonomy" id="3134107"/>
    <lineage>
        <taxon>Bacteria</taxon>
        <taxon>Bacillati</taxon>
        <taxon>Actinomycetota</taxon>
        <taxon>Actinomycetes</taxon>
        <taxon>Kitasatosporales</taxon>
        <taxon>Streptomycetaceae</taxon>
        <taxon>Streptomyces</taxon>
    </lineage>
</organism>
<reference evidence="5 6" key="1">
    <citation type="submission" date="2024-03" db="EMBL/GenBank/DDBJ databases">
        <title>Novel Streptomyces species of biotechnological and ecological value are a feature of Machair soil.</title>
        <authorList>
            <person name="Prole J.R."/>
            <person name="Goodfellow M."/>
            <person name="Allenby N."/>
            <person name="Ward A.C."/>
        </authorList>
    </citation>
    <scope>NUCLEOTIDE SEQUENCE [LARGE SCALE GENOMIC DNA]</scope>
    <source>
        <strain evidence="5 6">MS1.HAVA.3</strain>
    </source>
</reference>
<accession>A0ABU8U543</accession>
<proteinExistence type="predicted"/>
<feature type="transmembrane region" description="Helical" evidence="2">
    <location>
        <begin position="70"/>
        <end position="96"/>
    </location>
</feature>
<evidence type="ECO:0000313" key="5">
    <source>
        <dbReference type="EMBL" id="MEJ8643006.1"/>
    </source>
</evidence>
<dbReference type="InterPro" id="IPR026004">
    <property type="entry name" value="Septum_form"/>
</dbReference>
<feature type="domain" description="DUF4190" evidence="3">
    <location>
        <begin position="71"/>
        <end position="126"/>
    </location>
</feature>
<feature type="region of interest" description="Disordered" evidence="1">
    <location>
        <begin position="22"/>
        <end position="62"/>
    </location>
</feature>
<dbReference type="EMBL" id="JBBKAM010000002">
    <property type="protein sequence ID" value="MEJ8643006.1"/>
    <property type="molecule type" value="Genomic_DNA"/>
</dbReference>
<keyword evidence="2" id="KW-0472">Membrane</keyword>
<gene>
    <name evidence="5" type="ORF">WKI68_19680</name>
</gene>
<dbReference type="Pfam" id="PF13828">
    <property type="entry name" value="DUF4190"/>
    <property type="match status" value="1"/>
</dbReference>
<feature type="compositionally biased region" description="Low complexity" evidence="1">
    <location>
        <begin position="45"/>
        <end position="55"/>
    </location>
</feature>
<dbReference type="InterPro" id="IPR025241">
    <property type="entry name" value="DUF4190"/>
</dbReference>
<evidence type="ECO:0000256" key="2">
    <source>
        <dbReference type="SAM" id="Phobius"/>
    </source>
</evidence>
<feature type="transmembrane region" description="Helical" evidence="2">
    <location>
        <begin position="108"/>
        <end position="136"/>
    </location>
</feature>
<keyword evidence="2" id="KW-1133">Transmembrane helix</keyword>